<organism evidence="8 9">
    <name type="scientific">Acidilutibacter cellobiosedens</name>
    <dbReference type="NCBI Taxonomy" id="2507161"/>
    <lineage>
        <taxon>Bacteria</taxon>
        <taxon>Bacillati</taxon>
        <taxon>Bacillota</taxon>
        <taxon>Tissierellia</taxon>
        <taxon>Tissierellales</taxon>
        <taxon>Acidilutibacteraceae</taxon>
        <taxon>Acidilutibacter</taxon>
    </lineage>
</organism>
<dbReference type="GO" id="GO:0009401">
    <property type="term" value="P:phosphoenolpyruvate-dependent sugar phosphotransferase system"/>
    <property type="evidence" value="ECO:0007669"/>
    <property type="project" value="UniProtKB-KW"/>
</dbReference>
<evidence type="ECO:0000313" key="8">
    <source>
        <dbReference type="EMBL" id="QAT63371.1"/>
    </source>
</evidence>
<evidence type="ECO:0000256" key="6">
    <source>
        <dbReference type="PIRSR" id="PIRSR000699-2"/>
    </source>
</evidence>
<feature type="binding site" evidence="6">
    <location>
        <position position="79"/>
    </location>
    <ligand>
        <name>Mg(2+)</name>
        <dbReference type="ChEBI" id="CHEBI:18420"/>
        <note>ligand shared between all trimeric partners</note>
    </ligand>
</feature>
<evidence type="ECO:0000256" key="4">
    <source>
        <dbReference type="ARBA" id="ARBA00022683"/>
    </source>
</evidence>
<dbReference type="PANTHER" id="PTHR34382">
    <property type="entry name" value="PTS SYSTEM N,N'-DIACETYLCHITOBIOSE-SPECIFIC EIIA COMPONENT"/>
    <property type="match status" value="1"/>
</dbReference>
<dbReference type="AlphaFoldDB" id="A0A410QHC6"/>
<feature type="active site" description="Tele-phosphohistidine intermediate" evidence="5">
    <location>
        <position position="76"/>
    </location>
</feature>
<keyword evidence="4" id="KW-0598">Phosphotransferase system</keyword>
<keyword evidence="1" id="KW-0813">Transport</keyword>
<sequence length="110" mass="12482">MNETESQIMQIIIYAGDAKKHAYDSLRDVNKGNYENADKEMKMAHESLVTAHNAQTSLLQNEARGKKMEITALFVHAQDHLMTSITEINLIEQIVELRKVVNTLLEGKNN</sequence>
<gene>
    <name evidence="8" type="ORF">EQM13_03480</name>
</gene>
<evidence type="ECO:0000256" key="7">
    <source>
        <dbReference type="PROSITE-ProRule" id="PRU00418"/>
    </source>
</evidence>
<dbReference type="GO" id="GO:0016740">
    <property type="term" value="F:transferase activity"/>
    <property type="evidence" value="ECO:0007669"/>
    <property type="project" value="UniProtKB-KW"/>
</dbReference>
<dbReference type="PANTHER" id="PTHR34382:SF7">
    <property type="entry name" value="PTS SYSTEM N,N'-DIACETYLCHITOBIOSE-SPECIFIC EIIA COMPONENT"/>
    <property type="match status" value="1"/>
</dbReference>
<dbReference type="CDD" id="cd00215">
    <property type="entry name" value="PTS_IIA_lac"/>
    <property type="match status" value="1"/>
</dbReference>
<dbReference type="PROSITE" id="PS51095">
    <property type="entry name" value="PTS_EIIA_TYPE_3"/>
    <property type="match status" value="1"/>
</dbReference>
<dbReference type="Proteomes" id="UP000287969">
    <property type="component" value="Chromosome"/>
</dbReference>
<dbReference type="GO" id="GO:0046872">
    <property type="term" value="F:metal ion binding"/>
    <property type="evidence" value="ECO:0007669"/>
    <property type="project" value="UniProtKB-KW"/>
</dbReference>
<dbReference type="EMBL" id="CP035282">
    <property type="protein sequence ID" value="QAT63371.1"/>
    <property type="molecule type" value="Genomic_DNA"/>
</dbReference>
<evidence type="ECO:0000256" key="5">
    <source>
        <dbReference type="PIRSR" id="PIRSR000699-1"/>
    </source>
</evidence>
<keyword evidence="3" id="KW-0808">Transferase</keyword>
<comment type="cofactor">
    <cofactor evidence="6">
        <name>Mg(2+)</name>
        <dbReference type="ChEBI" id="CHEBI:18420"/>
    </cofactor>
    <text evidence="6">Binds 1 Mg(2+) ion per trimer.</text>
</comment>
<dbReference type="Gene3D" id="1.20.58.80">
    <property type="entry name" value="Phosphotransferase system, lactose/cellobiose-type IIA subunit"/>
    <property type="match status" value="1"/>
</dbReference>
<dbReference type="InterPro" id="IPR036542">
    <property type="entry name" value="PTS_IIA_lac/cel_sf"/>
</dbReference>
<proteinExistence type="predicted"/>
<evidence type="ECO:0000256" key="2">
    <source>
        <dbReference type="ARBA" id="ARBA00022597"/>
    </source>
</evidence>
<accession>A0A410QHC6</accession>
<keyword evidence="6" id="KW-0460">Magnesium</keyword>
<dbReference type="Pfam" id="PF02255">
    <property type="entry name" value="PTS_IIA"/>
    <property type="match status" value="1"/>
</dbReference>
<dbReference type="OrthoDB" id="389577at2"/>
<evidence type="ECO:0000256" key="1">
    <source>
        <dbReference type="ARBA" id="ARBA00022448"/>
    </source>
</evidence>
<dbReference type="PIRSF" id="PIRSF000699">
    <property type="entry name" value="PTS_IILac_III"/>
    <property type="match status" value="1"/>
</dbReference>
<keyword evidence="9" id="KW-1185">Reference proteome</keyword>
<reference evidence="9" key="1">
    <citation type="submission" date="2019-01" db="EMBL/GenBank/DDBJ databases">
        <title>Draft genomes of a novel of Sporanaerobacter strains.</title>
        <authorList>
            <person name="Ma S."/>
        </authorList>
    </citation>
    <scope>NUCLEOTIDE SEQUENCE [LARGE SCALE GENOMIC DNA]</scope>
    <source>
        <strain evidence="9">NJN-17</strain>
    </source>
</reference>
<evidence type="ECO:0000256" key="3">
    <source>
        <dbReference type="ARBA" id="ARBA00022679"/>
    </source>
</evidence>
<dbReference type="SUPFAM" id="SSF46973">
    <property type="entry name" value="Enzyme IIa from lactose specific PTS, IIa-lac"/>
    <property type="match status" value="1"/>
</dbReference>
<dbReference type="KEGG" id="spoa:EQM13_03480"/>
<keyword evidence="2" id="KW-0762">Sugar transport</keyword>
<name>A0A410QHC6_9FIRM</name>
<feature type="modified residue" description="Phosphohistidine; by HPr" evidence="7">
    <location>
        <position position="76"/>
    </location>
</feature>
<keyword evidence="6" id="KW-0479">Metal-binding</keyword>
<protein>
    <submittedName>
        <fullName evidence="8">PTS lactose/cellobiose transporter subunit IIA</fullName>
    </submittedName>
</protein>
<evidence type="ECO:0000313" key="9">
    <source>
        <dbReference type="Proteomes" id="UP000287969"/>
    </source>
</evidence>
<dbReference type="InterPro" id="IPR003188">
    <property type="entry name" value="PTS_IIA_lac/cel"/>
</dbReference>